<comment type="caution">
    <text evidence="2">The sequence shown here is derived from an EMBL/GenBank/DDBJ whole genome shotgun (WGS) entry which is preliminary data.</text>
</comment>
<feature type="region of interest" description="Disordered" evidence="1">
    <location>
        <begin position="115"/>
        <end position="211"/>
    </location>
</feature>
<dbReference type="AlphaFoldDB" id="A0AAJ0GFK6"/>
<feature type="compositionally biased region" description="Basic and acidic residues" evidence="1">
    <location>
        <begin position="40"/>
        <end position="66"/>
    </location>
</feature>
<sequence>MAGEGLGLLRVTNGADGPSMQTEPFDINDLCARLEVAKREREEKDAARELRHQVREAVKREEREQRPTTARRRPKPTLLVDVSNDWSRVSIPGLSPLQDNSASRSYFIDSIPEHTTSPSAAIQTGPTPPLSAGDGDRSRETPTRTKRMSFFKSLTSDGSDTRSRNILTRDRPEDVAKRRSLTSPLLQTRFKNDSSTNQDRIDSSRPSASDHSMSFVNEYCVSFDTCHSRPNGQQHVDIVESPHSLKPLPIHNPDWAYPSERRLLDLPLMLKKDRKDRVRASVVEISAPAPQVPSAPALRAPRMQPHTRSNTAPEGLICEAVRRIEREERGKKRRSMGALLQSMLLPHHSVNAASSHCVAI</sequence>
<evidence type="ECO:0000256" key="1">
    <source>
        <dbReference type="SAM" id="MobiDB-lite"/>
    </source>
</evidence>
<accession>A0AAJ0GFK6</accession>
<protein>
    <submittedName>
        <fullName evidence="2">Uncharacterized protein</fullName>
    </submittedName>
</protein>
<feature type="compositionally biased region" description="Basic and acidic residues" evidence="1">
    <location>
        <begin position="159"/>
        <end position="177"/>
    </location>
</feature>
<organism evidence="2 3">
    <name type="scientific">Extremus antarcticus</name>
    <dbReference type="NCBI Taxonomy" id="702011"/>
    <lineage>
        <taxon>Eukaryota</taxon>
        <taxon>Fungi</taxon>
        <taxon>Dikarya</taxon>
        <taxon>Ascomycota</taxon>
        <taxon>Pezizomycotina</taxon>
        <taxon>Dothideomycetes</taxon>
        <taxon>Dothideomycetidae</taxon>
        <taxon>Mycosphaerellales</taxon>
        <taxon>Extremaceae</taxon>
        <taxon>Extremus</taxon>
    </lineage>
</organism>
<feature type="compositionally biased region" description="Polar residues" evidence="1">
    <location>
        <begin position="115"/>
        <end position="125"/>
    </location>
</feature>
<name>A0AAJ0GFK6_9PEZI</name>
<feature type="compositionally biased region" description="Polar residues" evidence="1">
    <location>
        <begin position="193"/>
        <end position="211"/>
    </location>
</feature>
<gene>
    <name evidence="2" type="ORF">LTR09_002390</name>
</gene>
<keyword evidence="3" id="KW-1185">Reference proteome</keyword>
<evidence type="ECO:0000313" key="3">
    <source>
        <dbReference type="Proteomes" id="UP001271007"/>
    </source>
</evidence>
<feature type="compositionally biased region" description="Basic and acidic residues" evidence="1">
    <location>
        <begin position="134"/>
        <end position="143"/>
    </location>
</feature>
<reference evidence="2" key="1">
    <citation type="submission" date="2023-04" db="EMBL/GenBank/DDBJ databases">
        <title>Black Yeasts Isolated from many extreme environments.</title>
        <authorList>
            <person name="Coleine C."/>
            <person name="Stajich J.E."/>
            <person name="Selbmann L."/>
        </authorList>
    </citation>
    <scope>NUCLEOTIDE SEQUENCE</scope>
    <source>
        <strain evidence="2">CCFEE 5312</strain>
    </source>
</reference>
<dbReference type="Proteomes" id="UP001271007">
    <property type="component" value="Unassembled WGS sequence"/>
</dbReference>
<feature type="region of interest" description="Disordered" evidence="1">
    <location>
        <begin position="40"/>
        <end position="78"/>
    </location>
</feature>
<proteinExistence type="predicted"/>
<feature type="region of interest" description="Disordered" evidence="1">
    <location>
        <begin position="1"/>
        <end position="24"/>
    </location>
</feature>
<dbReference type="EMBL" id="JAWDJX010000005">
    <property type="protein sequence ID" value="KAK3056597.1"/>
    <property type="molecule type" value="Genomic_DNA"/>
</dbReference>
<evidence type="ECO:0000313" key="2">
    <source>
        <dbReference type="EMBL" id="KAK3056597.1"/>
    </source>
</evidence>